<name>A0A1H9XXL3_9PSEU</name>
<proteinExistence type="predicted"/>
<accession>A0A1H9XXL3</accession>
<organism evidence="1 2">
    <name type="scientific">Lentzea flaviverrucosa</name>
    <dbReference type="NCBI Taxonomy" id="200379"/>
    <lineage>
        <taxon>Bacteria</taxon>
        <taxon>Bacillati</taxon>
        <taxon>Actinomycetota</taxon>
        <taxon>Actinomycetes</taxon>
        <taxon>Pseudonocardiales</taxon>
        <taxon>Pseudonocardiaceae</taxon>
        <taxon>Lentzea</taxon>
    </lineage>
</organism>
<protein>
    <submittedName>
        <fullName evidence="1">Uncharacterized protein</fullName>
    </submittedName>
</protein>
<dbReference type="AlphaFoldDB" id="A0A1H9XXL3"/>
<dbReference type="EMBL" id="FOFT01000020">
    <property type="protein sequence ID" value="SES50487.1"/>
    <property type="molecule type" value="Genomic_DNA"/>
</dbReference>
<evidence type="ECO:0000313" key="2">
    <source>
        <dbReference type="Proteomes" id="UP000199028"/>
    </source>
</evidence>
<gene>
    <name evidence="1" type="ORF">SAMN05216195_120118</name>
</gene>
<sequence>MGVVVLKLHTPGTPALILGVQSALDLRRTAVFVPATRVRLSSIELQFFGFPYVAKTEGKPAGNAT</sequence>
<reference evidence="2" key="1">
    <citation type="submission" date="2016-10" db="EMBL/GenBank/DDBJ databases">
        <authorList>
            <person name="Varghese N."/>
            <person name="Submissions S."/>
        </authorList>
    </citation>
    <scope>NUCLEOTIDE SEQUENCE [LARGE SCALE GENOMIC DNA]</scope>
    <source>
        <strain evidence="2">CGMCC 4.578</strain>
    </source>
</reference>
<dbReference type="Proteomes" id="UP000199028">
    <property type="component" value="Unassembled WGS sequence"/>
</dbReference>
<keyword evidence="2" id="KW-1185">Reference proteome</keyword>
<evidence type="ECO:0000313" key="1">
    <source>
        <dbReference type="EMBL" id="SES50487.1"/>
    </source>
</evidence>
<dbReference type="RefSeq" id="WP_090072941.1">
    <property type="nucleotide sequence ID" value="NZ_FOFT01000020.1"/>
</dbReference>